<evidence type="ECO:0000256" key="5">
    <source>
        <dbReference type="ARBA" id="ARBA00035648"/>
    </source>
</evidence>
<evidence type="ECO:0000256" key="1">
    <source>
        <dbReference type="ARBA" id="ARBA00001968"/>
    </source>
</evidence>
<dbReference type="KEGG" id="ccel:CCDG5_1299"/>
<feature type="domain" description="Endoribonuclease YicC-like N-terminal" evidence="6">
    <location>
        <begin position="2"/>
        <end position="156"/>
    </location>
</feature>
<keyword evidence="2" id="KW-0540">Nuclease</keyword>
<dbReference type="Pfam" id="PF03755">
    <property type="entry name" value="YicC-like_N"/>
    <property type="match status" value="1"/>
</dbReference>
<evidence type="ECO:0000313" key="9">
    <source>
        <dbReference type="Proteomes" id="UP000032431"/>
    </source>
</evidence>
<name>A0A078KPS4_9FIRM</name>
<reference evidence="9" key="1">
    <citation type="submission" date="2014-07" db="EMBL/GenBank/DDBJ databases">
        <authorList>
            <person name="Wibberg D."/>
        </authorList>
    </citation>
    <scope>NUCLEOTIDE SEQUENCE [LARGE SCALE GENOMIC DNA]</scope>
    <source>
        <strain evidence="9">DG5</strain>
    </source>
</reference>
<proteinExistence type="inferred from homology"/>
<evidence type="ECO:0000256" key="4">
    <source>
        <dbReference type="ARBA" id="ARBA00022801"/>
    </source>
</evidence>
<gene>
    <name evidence="8" type="primary">yloC</name>
    <name evidence="8" type="ORF">CCDG5_1299</name>
</gene>
<dbReference type="InterPro" id="IPR013527">
    <property type="entry name" value="YicC-like_N"/>
</dbReference>
<keyword evidence="3" id="KW-0255">Endonuclease</keyword>
<sequence>MVRSMTGYGRVQQTVDGLNILFEIKSVNHRYFEFNARIPRAYGYIEEKLKSYLQNYITRGKVDVFMTIDAVDGGESEVKLNYGIADSYIAALKELQKRYNLSDDISVSTVARYNDIFTVIKAPDDEERIWNAVKVVVDKAVEGFVAMRTAEGQRLKTDIVARSKKVAQLVDKVEKRSPETVEEYRNKLTARMQELLADKGIDENRILLEAAIYADKVSVTEETVRLKSHLKQFEDILNSDEPVGRKLDFLMQEMNREANTIGSKASDIEIAKMVVDIKAELEKIREQIQNLE</sequence>
<dbReference type="GO" id="GO:0016787">
    <property type="term" value="F:hydrolase activity"/>
    <property type="evidence" value="ECO:0007669"/>
    <property type="project" value="UniProtKB-KW"/>
</dbReference>
<comment type="similarity">
    <text evidence="5">Belongs to the YicC/YloC family.</text>
</comment>
<dbReference type="NCBIfam" id="TIGR00255">
    <property type="entry name" value="YicC/YloC family endoribonuclease"/>
    <property type="match status" value="1"/>
</dbReference>
<keyword evidence="9" id="KW-1185">Reference proteome</keyword>
<feature type="domain" description="Endoribonuclease YicC-like C-terminal" evidence="7">
    <location>
        <begin position="173"/>
        <end position="292"/>
    </location>
</feature>
<dbReference type="Pfam" id="PF08340">
    <property type="entry name" value="YicC-like_C"/>
    <property type="match status" value="1"/>
</dbReference>
<dbReference type="InterPro" id="IPR005229">
    <property type="entry name" value="YicC/YloC-like"/>
</dbReference>
<keyword evidence="4" id="KW-0378">Hydrolase</keyword>
<dbReference type="PANTHER" id="PTHR30636:SF3">
    <property type="entry name" value="UPF0701 PROTEIN YICC"/>
    <property type="match status" value="1"/>
</dbReference>
<dbReference type="AlphaFoldDB" id="A0A078KPS4"/>
<comment type="cofactor">
    <cofactor evidence="1">
        <name>a divalent metal cation</name>
        <dbReference type="ChEBI" id="CHEBI:60240"/>
    </cofactor>
</comment>
<dbReference type="GO" id="GO:0004521">
    <property type="term" value="F:RNA endonuclease activity"/>
    <property type="evidence" value="ECO:0007669"/>
    <property type="project" value="InterPro"/>
</dbReference>
<evidence type="ECO:0000313" key="8">
    <source>
        <dbReference type="EMBL" id="CDZ24413.1"/>
    </source>
</evidence>
<organism evidence="8 9">
    <name type="scientific">[Clostridium] cellulosi</name>
    <dbReference type="NCBI Taxonomy" id="29343"/>
    <lineage>
        <taxon>Bacteria</taxon>
        <taxon>Bacillati</taxon>
        <taxon>Bacillota</taxon>
        <taxon>Clostridia</taxon>
        <taxon>Eubacteriales</taxon>
        <taxon>Oscillospiraceae</taxon>
        <taxon>Oscillospiraceae incertae sedis</taxon>
    </lineage>
</organism>
<evidence type="ECO:0000256" key="2">
    <source>
        <dbReference type="ARBA" id="ARBA00022722"/>
    </source>
</evidence>
<dbReference type="PATRIC" id="fig|29343.3.peg.1368"/>
<evidence type="ECO:0000259" key="7">
    <source>
        <dbReference type="Pfam" id="PF08340"/>
    </source>
</evidence>
<evidence type="ECO:0000259" key="6">
    <source>
        <dbReference type="Pfam" id="PF03755"/>
    </source>
</evidence>
<dbReference type="HOGENOM" id="CLU_076609_1_0_9"/>
<protein>
    <submittedName>
        <fullName evidence="8">UPF0701 protein</fullName>
    </submittedName>
</protein>
<dbReference type="PANTHER" id="PTHR30636">
    <property type="entry name" value="UPF0701 PROTEIN YICC"/>
    <property type="match status" value="1"/>
</dbReference>
<evidence type="ECO:0000256" key="3">
    <source>
        <dbReference type="ARBA" id="ARBA00022759"/>
    </source>
</evidence>
<dbReference type="OrthoDB" id="9771229at2"/>
<accession>A0A078KPS4</accession>
<dbReference type="Proteomes" id="UP000032431">
    <property type="component" value="Chromosome I"/>
</dbReference>
<dbReference type="STRING" id="29343.CCDG5_1299"/>
<dbReference type="EMBL" id="LM995447">
    <property type="protein sequence ID" value="CDZ24413.1"/>
    <property type="molecule type" value="Genomic_DNA"/>
</dbReference>
<dbReference type="InterPro" id="IPR013551">
    <property type="entry name" value="YicC-like_C"/>
</dbReference>